<comment type="caution">
    <text evidence="1">The sequence shown here is derived from an EMBL/GenBank/DDBJ whole genome shotgun (WGS) entry which is preliminary data.</text>
</comment>
<gene>
    <name evidence="1" type="ORF">IMSHALPRED_004574</name>
</gene>
<proteinExistence type="predicted"/>
<keyword evidence="2" id="KW-1185">Reference proteome</keyword>
<dbReference type="EMBL" id="CAJPDT010000022">
    <property type="protein sequence ID" value="CAF9919277.1"/>
    <property type="molecule type" value="Genomic_DNA"/>
</dbReference>
<organism evidence="1 2">
    <name type="scientific">Imshaugia aleurites</name>
    <dbReference type="NCBI Taxonomy" id="172621"/>
    <lineage>
        <taxon>Eukaryota</taxon>
        <taxon>Fungi</taxon>
        <taxon>Dikarya</taxon>
        <taxon>Ascomycota</taxon>
        <taxon>Pezizomycotina</taxon>
        <taxon>Lecanoromycetes</taxon>
        <taxon>OSLEUM clade</taxon>
        <taxon>Lecanoromycetidae</taxon>
        <taxon>Lecanorales</taxon>
        <taxon>Lecanorineae</taxon>
        <taxon>Parmeliaceae</taxon>
        <taxon>Imshaugia</taxon>
    </lineage>
</organism>
<reference evidence="1" key="1">
    <citation type="submission" date="2021-03" db="EMBL/GenBank/DDBJ databases">
        <authorList>
            <person name="Tagirdzhanova G."/>
        </authorList>
    </citation>
    <scope>NUCLEOTIDE SEQUENCE</scope>
</reference>
<dbReference type="OrthoDB" id="3919993at2759"/>
<dbReference type="AlphaFoldDB" id="A0A8H3FAW1"/>
<sequence>MAIPGPPAICSLPAYQALAGFPPALGYCSSVSFLDERKHQSDASLYATRDVPCPVGYDSLCDLLSELKASGPDFARGACCCIGVCVGTRPTAFVTVSVTNPTTVSSIQTSSLSSSTTSIADSDTVTTITPAGGVSVTYDEYYSGQQYIEDLNNPGNDDTSFPPIYNSLPGTLDMCDAATNCAEIADSTTSTSITVYGSFDLHYLTSNGTWECVLYYDPNTDPSYFDVADSDACISFGFSQSESDIE</sequence>
<accession>A0A8H3FAW1</accession>
<evidence type="ECO:0000313" key="1">
    <source>
        <dbReference type="EMBL" id="CAF9919277.1"/>
    </source>
</evidence>
<name>A0A8H3FAW1_9LECA</name>
<dbReference type="Proteomes" id="UP000664534">
    <property type="component" value="Unassembled WGS sequence"/>
</dbReference>
<evidence type="ECO:0000313" key="2">
    <source>
        <dbReference type="Proteomes" id="UP000664534"/>
    </source>
</evidence>
<protein>
    <submittedName>
        <fullName evidence="1">Uncharacterized protein</fullName>
    </submittedName>
</protein>